<dbReference type="Proteomes" id="UP000275078">
    <property type="component" value="Unassembled WGS sequence"/>
</dbReference>
<feature type="region of interest" description="Disordered" evidence="1">
    <location>
        <begin position="25"/>
        <end position="72"/>
    </location>
</feature>
<name>A0A3N4HQM4_ASCIM</name>
<proteinExistence type="predicted"/>
<gene>
    <name evidence="2" type="ORF">BJ508DRAFT_312936</name>
</gene>
<dbReference type="AlphaFoldDB" id="A0A3N4HQM4"/>
<sequence length="242" mass="28534">MRARRKALRSSSEYEERLGRELFQRCHTYSTGSTRTPHEKTSRRTDDLTGMPKPETPRRHYTSQTHPHPFKHEKRGRTFCTQIQEAHELIRNKSRTTHVFKKVKISLQDRDPNLRRRVIQGDVGNTSFINHPLIRFNHHNSPESQYTSKVKSVEKQLRDFRASYTRRLLEDLEKTIINRTTHALDRRECVTQKYETINYKPPQRKPLHGDAEPISIIQPTPYDSIIIPAESQDTSKKISIEK</sequence>
<evidence type="ECO:0000256" key="1">
    <source>
        <dbReference type="SAM" id="MobiDB-lite"/>
    </source>
</evidence>
<protein>
    <submittedName>
        <fullName evidence="2">Uncharacterized protein</fullName>
    </submittedName>
</protein>
<feature type="compositionally biased region" description="Basic and acidic residues" evidence="1">
    <location>
        <begin position="36"/>
        <end position="47"/>
    </location>
</feature>
<organism evidence="2 3">
    <name type="scientific">Ascobolus immersus RN42</name>
    <dbReference type="NCBI Taxonomy" id="1160509"/>
    <lineage>
        <taxon>Eukaryota</taxon>
        <taxon>Fungi</taxon>
        <taxon>Dikarya</taxon>
        <taxon>Ascomycota</taxon>
        <taxon>Pezizomycotina</taxon>
        <taxon>Pezizomycetes</taxon>
        <taxon>Pezizales</taxon>
        <taxon>Ascobolaceae</taxon>
        <taxon>Ascobolus</taxon>
    </lineage>
</organism>
<dbReference type="EMBL" id="ML119792">
    <property type="protein sequence ID" value="RPA74361.1"/>
    <property type="molecule type" value="Genomic_DNA"/>
</dbReference>
<evidence type="ECO:0000313" key="2">
    <source>
        <dbReference type="EMBL" id="RPA74361.1"/>
    </source>
</evidence>
<accession>A0A3N4HQM4</accession>
<reference evidence="2 3" key="1">
    <citation type="journal article" date="2018" name="Nat. Ecol. Evol.">
        <title>Pezizomycetes genomes reveal the molecular basis of ectomycorrhizal truffle lifestyle.</title>
        <authorList>
            <person name="Murat C."/>
            <person name="Payen T."/>
            <person name="Noel B."/>
            <person name="Kuo A."/>
            <person name="Morin E."/>
            <person name="Chen J."/>
            <person name="Kohler A."/>
            <person name="Krizsan K."/>
            <person name="Balestrini R."/>
            <person name="Da Silva C."/>
            <person name="Montanini B."/>
            <person name="Hainaut M."/>
            <person name="Levati E."/>
            <person name="Barry K.W."/>
            <person name="Belfiori B."/>
            <person name="Cichocki N."/>
            <person name="Clum A."/>
            <person name="Dockter R.B."/>
            <person name="Fauchery L."/>
            <person name="Guy J."/>
            <person name="Iotti M."/>
            <person name="Le Tacon F."/>
            <person name="Lindquist E.A."/>
            <person name="Lipzen A."/>
            <person name="Malagnac F."/>
            <person name="Mello A."/>
            <person name="Molinier V."/>
            <person name="Miyauchi S."/>
            <person name="Poulain J."/>
            <person name="Riccioni C."/>
            <person name="Rubini A."/>
            <person name="Sitrit Y."/>
            <person name="Splivallo R."/>
            <person name="Traeger S."/>
            <person name="Wang M."/>
            <person name="Zifcakova L."/>
            <person name="Wipf D."/>
            <person name="Zambonelli A."/>
            <person name="Paolocci F."/>
            <person name="Nowrousian M."/>
            <person name="Ottonello S."/>
            <person name="Baldrian P."/>
            <person name="Spatafora J.W."/>
            <person name="Henrissat B."/>
            <person name="Nagy L.G."/>
            <person name="Aury J.M."/>
            <person name="Wincker P."/>
            <person name="Grigoriev I.V."/>
            <person name="Bonfante P."/>
            <person name="Martin F.M."/>
        </authorList>
    </citation>
    <scope>NUCLEOTIDE SEQUENCE [LARGE SCALE GENOMIC DNA]</scope>
    <source>
        <strain evidence="2 3">RN42</strain>
    </source>
</reference>
<evidence type="ECO:0000313" key="3">
    <source>
        <dbReference type="Proteomes" id="UP000275078"/>
    </source>
</evidence>
<keyword evidence="3" id="KW-1185">Reference proteome</keyword>